<keyword evidence="3" id="KW-1185">Reference proteome</keyword>
<name>A0ABU0D6Y6_9BACI</name>
<dbReference type="Pfam" id="PF01522">
    <property type="entry name" value="Polysacc_deac_1"/>
    <property type="match status" value="1"/>
</dbReference>
<reference evidence="2 3" key="1">
    <citation type="submission" date="2023-07" db="EMBL/GenBank/DDBJ databases">
        <title>Genomic Encyclopedia of Type Strains, Phase IV (KMG-IV): sequencing the most valuable type-strain genomes for metagenomic binning, comparative biology and taxonomic classification.</title>
        <authorList>
            <person name="Goeker M."/>
        </authorList>
    </citation>
    <scope>NUCLEOTIDE SEQUENCE [LARGE SCALE GENOMIC DNA]</scope>
    <source>
        <strain evidence="2 3">DSM 27848</strain>
    </source>
</reference>
<proteinExistence type="predicted"/>
<dbReference type="InterPro" id="IPR011330">
    <property type="entry name" value="Glyco_hydro/deAcase_b/a-brl"/>
</dbReference>
<dbReference type="CDD" id="cd10944">
    <property type="entry name" value="CE4_SmPgdA_like"/>
    <property type="match status" value="1"/>
</dbReference>
<dbReference type="PANTHER" id="PTHR10587:SF125">
    <property type="entry name" value="POLYSACCHARIDE DEACETYLASE YHEN-RELATED"/>
    <property type="match status" value="1"/>
</dbReference>
<dbReference type="SUPFAM" id="SSF88713">
    <property type="entry name" value="Glycoside hydrolase/deacetylase"/>
    <property type="match status" value="1"/>
</dbReference>
<dbReference type="RefSeq" id="WP_244682452.1">
    <property type="nucleotide sequence ID" value="NZ_JALIRM010000011.1"/>
</dbReference>
<evidence type="ECO:0000313" key="2">
    <source>
        <dbReference type="EMBL" id="MDQ0344176.1"/>
    </source>
</evidence>
<dbReference type="PANTHER" id="PTHR10587">
    <property type="entry name" value="GLYCOSYL TRANSFERASE-RELATED"/>
    <property type="match status" value="1"/>
</dbReference>
<feature type="domain" description="NodB homology" evidence="1">
    <location>
        <begin position="10"/>
        <end position="205"/>
    </location>
</feature>
<dbReference type="InterPro" id="IPR050248">
    <property type="entry name" value="Polysacc_deacetylase_ArnD"/>
</dbReference>
<accession>A0ABU0D6Y6</accession>
<dbReference type="Proteomes" id="UP001232343">
    <property type="component" value="Unassembled WGS sequence"/>
</dbReference>
<protein>
    <submittedName>
        <fullName evidence="2">Peptidoglycan/xylan/chitin deacetylase (PgdA/CDA1 family)</fullName>
    </submittedName>
</protein>
<evidence type="ECO:0000259" key="1">
    <source>
        <dbReference type="PROSITE" id="PS51677"/>
    </source>
</evidence>
<dbReference type="Gene3D" id="3.20.20.370">
    <property type="entry name" value="Glycoside hydrolase/deacetylase"/>
    <property type="match status" value="1"/>
</dbReference>
<sequence length="208" mass="23915">MSEINYNSRKIAYLTFDDGPSDNTVKILQLLDFYKVRATFFVIGDVPNRHLSLYNEILKKGHGIGMHTFTHDYSTMYASLANFKADLERLENILMRYIGFIPSIYRFPGGSSNKMSTRYGGINLMEKLKKEIEKRGYKYFDWDVDCGDTKSYLVSADQIIENVLNNTMNKEKAIILLHDSPVKTTTVQALPEIIIGLKRQGFEFKILS</sequence>
<evidence type="ECO:0000313" key="3">
    <source>
        <dbReference type="Proteomes" id="UP001232343"/>
    </source>
</evidence>
<dbReference type="InterPro" id="IPR002509">
    <property type="entry name" value="NODB_dom"/>
</dbReference>
<organism evidence="2 3">
    <name type="scientific">Lederbergia wuyishanensis</name>
    <dbReference type="NCBI Taxonomy" id="1347903"/>
    <lineage>
        <taxon>Bacteria</taxon>
        <taxon>Bacillati</taxon>
        <taxon>Bacillota</taxon>
        <taxon>Bacilli</taxon>
        <taxon>Bacillales</taxon>
        <taxon>Bacillaceae</taxon>
        <taxon>Lederbergia</taxon>
    </lineage>
</organism>
<gene>
    <name evidence="2" type="ORF">J2S14_003017</name>
</gene>
<dbReference type="PROSITE" id="PS51677">
    <property type="entry name" value="NODB"/>
    <property type="match status" value="1"/>
</dbReference>
<comment type="caution">
    <text evidence="2">The sequence shown here is derived from an EMBL/GenBank/DDBJ whole genome shotgun (WGS) entry which is preliminary data.</text>
</comment>
<dbReference type="EMBL" id="JAUSUO010000008">
    <property type="protein sequence ID" value="MDQ0344176.1"/>
    <property type="molecule type" value="Genomic_DNA"/>
</dbReference>